<accession>A0A8D9AGA1</accession>
<dbReference type="SMART" id="SM00355">
    <property type="entry name" value="ZnF_C2H2"/>
    <property type="match status" value="8"/>
</dbReference>
<dbReference type="Pfam" id="PF00096">
    <property type="entry name" value="zf-C2H2"/>
    <property type="match status" value="1"/>
</dbReference>
<evidence type="ECO:0000259" key="7">
    <source>
        <dbReference type="PROSITE" id="PS50157"/>
    </source>
</evidence>
<keyword evidence="1" id="KW-0479">Metal-binding</keyword>
<organism evidence="8">
    <name type="scientific">Cacopsylla melanoneura</name>
    <dbReference type="NCBI Taxonomy" id="428564"/>
    <lineage>
        <taxon>Eukaryota</taxon>
        <taxon>Metazoa</taxon>
        <taxon>Ecdysozoa</taxon>
        <taxon>Arthropoda</taxon>
        <taxon>Hexapoda</taxon>
        <taxon>Insecta</taxon>
        <taxon>Pterygota</taxon>
        <taxon>Neoptera</taxon>
        <taxon>Paraneoptera</taxon>
        <taxon>Hemiptera</taxon>
        <taxon>Sternorrhyncha</taxon>
        <taxon>Psylloidea</taxon>
        <taxon>Psyllidae</taxon>
        <taxon>Psyllinae</taxon>
        <taxon>Cacopsylla</taxon>
    </lineage>
</organism>
<evidence type="ECO:0000313" key="8">
    <source>
        <dbReference type="EMBL" id="CAG6763461.1"/>
    </source>
</evidence>
<keyword evidence="3 5" id="KW-0863">Zinc-finger</keyword>
<reference evidence="8" key="1">
    <citation type="submission" date="2021-05" db="EMBL/GenBank/DDBJ databases">
        <authorList>
            <person name="Alioto T."/>
            <person name="Alioto T."/>
            <person name="Gomez Garrido J."/>
        </authorList>
    </citation>
    <scope>NUCLEOTIDE SEQUENCE</scope>
</reference>
<dbReference type="InterPro" id="IPR036236">
    <property type="entry name" value="Znf_C2H2_sf"/>
</dbReference>
<feature type="domain" description="C2H2-type" evidence="7">
    <location>
        <begin position="439"/>
        <end position="468"/>
    </location>
</feature>
<feature type="domain" description="C2H2-type" evidence="7">
    <location>
        <begin position="208"/>
        <end position="235"/>
    </location>
</feature>
<keyword evidence="2" id="KW-0677">Repeat</keyword>
<name>A0A8D9AGA1_9HEMI</name>
<evidence type="ECO:0000256" key="2">
    <source>
        <dbReference type="ARBA" id="ARBA00022737"/>
    </source>
</evidence>
<dbReference type="PROSITE" id="PS50157">
    <property type="entry name" value="ZINC_FINGER_C2H2_2"/>
    <property type="match status" value="4"/>
</dbReference>
<keyword evidence="4" id="KW-0862">Zinc</keyword>
<evidence type="ECO:0000256" key="4">
    <source>
        <dbReference type="ARBA" id="ARBA00022833"/>
    </source>
</evidence>
<evidence type="ECO:0000256" key="5">
    <source>
        <dbReference type="PROSITE-ProRule" id="PRU00042"/>
    </source>
</evidence>
<dbReference type="InterPro" id="IPR013087">
    <property type="entry name" value="Znf_C2H2_type"/>
</dbReference>
<dbReference type="Gene3D" id="3.30.160.60">
    <property type="entry name" value="Classic Zinc Finger"/>
    <property type="match status" value="4"/>
</dbReference>
<feature type="domain" description="C2H2-type" evidence="7">
    <location>
        <begin position="251"/>
        <end position="279"/>
    </location>
</feature>
<dbReference type="PANTHER" id="PTHR24379:SF121">
    <property type="entry name" value="C2H2-TYPE DOMAIN-CONTAINING PROTEIN"/>
    <property type="match status" value="1"/>
</dbReference>
<dbReference type="SUPFAM" id="SSF57667">
    <property type="entry name" value="beta-beta-alpha zinc fingers"/>
    <property type="match status" value="3"/>
</dbReference>
<feature type="domain" description="C2H2-type" evidence="7">
    <location>
        <begin position="406"/>
        <end position="429"/>
    </location>
</feature>
<dbReference type="AlphaFoldDB" id="A0A8D9AGA1"/>
<proteinExistence type="predicted"/>
<sequence>MNIEKGKRPTNIVKLDIAKVEIRDIDNHQQPVEPHLNVIPQVIRIDRKFIHSITTIENFEEQIDIKHDTKETGSIEDATGDMPDSEIKIEPDYEIKSEYEDNEEDTIMHYDQEWNHENPPCVEKISSDGQWSSEFNEDINTVEEKICLDCNLSFNTNKLLTEHVQLYHQKKQIRCETCRTCFSGKFDLLRHKCCEKCRTCFSTRHKCYECNICGKITNHKFGYQRHLETHIPRDEKEKMMRNGDIYKRPRFECNYCSMSYSVKQILKRHIENVHYGLKYACSQCGKQYSTQRTCSNCTPKETCPVCNKIFSAHEGFAFHVKHVHQSKLLVRQGYNDPNDPWTRMNHAEFKNIILCLKCTERFDSMDDWTNHLKSESHNQKQDERVKKGHRSHNQKQNETRDHVKGHTCQICNKVSSRKTHRTTHMREVHGISMHEHEVFHCNYCDEDFTERSDAVEHIKSETHKHNRQKFECKICKKTFLYAKTLKTHTCKKGNS</sequence>
<feature type="compositionally biased region" description="Basic and acidic residues" evidence="6">
    <location>
        <begin position="373"/>
        <end position="385"/>
    </location>
</feature>
<evidence type="ECO:0000256" key="6">
    <source>
        <dbReference type="SAM" id="MobiDB-lite"/>
    </source>
</evidence>
<dbReference type="EMBL" id="HBUF01400284">
    <property type="protein sequence ID" value="CAG6736688.1"/>
    <property type="molecule type" value="Transcribed_RNA"/>
</dbReference>
<dbReference type="PANTHER" id="PTHR24379">
    <property type="entry name" value="KRAB AND ZINC FINGER DOMAIN-CONTAINING"/>
    <property type="match status" value="1"/>
</dbReference>
<dbReference type="EMBL" id="HBUF01563435">
    <property type="protein sequence ID" value="CAG6763461.1"/>
    <property type="molecule type" value="Transcribed_RNA"/>
</dbReference>
<feature type="region of interest" description="Disordered" evidence="6">
    <location>
        <begin position="373"/>
        <end position="402"/>
    </location>
</feature>
<dbReference type="PROSITE" id="PS00028">
    <property type="entry name" value="ZINC_FINGER_C2H2_1"/>
    <property type="match status" value="5"/>
</dbReference>
<evidence type="ECO:0000256" key="1">
    <source>
        <dbReference type="ARBA" id="ARBA00022723"/>
    </source>
</evidence>
<protein>
    <submittedName>
        <fullName evidence="8">Zinc finger protein 57</fullName>
    </submittedName>
</protein>
<dbReference type="GO" id="GO:0008270">
    <property type="term" value="F:zinc ion binding"/>
    <property type="evidence" value="ECO:0007669"/>
    <property type="project" value="UniProtKB-KW"/>
</dbReference>
<evidence type="ECO:0000256" key="3">
    <source>
        <dbReference type="ARBA" id="ARBA00022771"/>
    </source>
</evidence>